<dbReference type="PANTHER" id="PTHR24408">
    <property type="entry name" value="ZINC FINGER PROTEIN"/>
    <property type="match status" value="1"/>
</dbReference>
<dbReference type="GO" id="GO:0000981">
    <property type="term" value="F:DNA-binding transcription factor activity, RNA polymerase II-specific"/>
    <property type="evidence" value="ECO:0007669"/>
    <property type="project" value="TreeGrafter"/>
</dbReference>
<evidence type="ECO:0000256" key="2">
    <source>
        <dbReference type="ARBA" id="ARBA00022737"/>
    </source>
</evidence>
<feature type="domain" description="C2H2-type" evidence="6">
    <location>
        <begin position="411"/>
        <end position="434"/>
    </location>
</feature>
<accession>G0PA27</accession>
<feature type="compositionally biased region" description="Acidic residues" evidence="5">
    <location>
        <begin position="233"/>
        <end position="244"/>
    </location>
</feature>
<dbReference type="SMART" id="SM00355">
    <property type="entry name" value="ZnF_C2H2"/>
    <property type="match status" value="4"/>
</dbReference>
<keyword evidence="4" id="KW-0862">Zinc</keyword>
<feature type="region of interest" description="Disordered" evidence="5">
    <location>
        <begin position="207"/>
        <end position="244"/>
    </location>
</feature>
<dbReference type="OMA" id="NHTIKCK"/>
<evidence type="ECO:0000313" key="7">
    <source>
        <dbReference type="EMBL" id="EGT48824.1"/>
    </source>
</evidence>
<dbReference type="FunCoup" id="G0PA27">
    <property type="interactions" value="1617"/>
</dbReference>
<dbReference type="InterPro" id="IPR013087">
    <property type="entry name" value="Znf_C2H2_type"/>
</dbReference>
<proteinExistence type="predicted"/>
<dbReference type="eggNOG" id="ENOG502SU4N">
    <property type="taxonomic scope" value="Eukaryota"/>
</dbReference>
<dbReference type="OrthoDB" id="5803872at2759"/>
<dbReference type="Gene3D" id="3.30.160.60">
    <property type="entry name" value="Classic Zinc Finger"/>
    <property type="match status" value="1"/>
</dbReference>
<sequence>MRTMDQGQLQKLLASAVSTTPQQNPMMLFSSMTSQATTPSPPSVWPTIKSHSIPNTTTITQQHHNNGLDANLAALILLQQAIQSQQALQSLASTPILPSPTISTSSFIPSTFNLPLFTSATVPTTLPTPTLTPTTSIASSVTPQSGTPPGVFNTLNSLLQNQLESSSSVVMSKCTTPPIIIQQSPTPLESLRKISSVSMPPEFVPVIPTPSASASGSGSLPASSPSTSSKKEEEDEEEEEEEFVDIESVDVAIDGKEKRKAHVEFYRRMKYMRQQDKALQCGLCKKHVDNHENMMAVHVAEHADAGCYQCRLCGWQAIDKYKIYSHMRVEHPRKVDMFVDKRDMPKMCLVLSQCFPKTSSRPKKESNRNADSYLTEILRGKAAEQTCGVCNARVRRDKAAMIRHVQTNHTIKCKTCKTITTTYDEQQLHQKQEHQLADPKMSVNYAPSAAAIYLLPALEKCFPCDNKQ</sequence>
<dbReference type="PANTHER" id="PTHR24408:SF58">
    <property type="entry name" value="TRANSCRIPTION FACTOR (TFIIIA), PUTATIVE (AFU_ORTHOLOGUE AFUA_1G05150)-RELATED"/>
    <property type="match status" value="1"/>
</dbReference>
<evidence type="ECO:0000256" key="4">
    <source>
        <dbReference type="ARBA" id="ARBA00022833"/>
    </source>
</evidence>
<keyword evidence="3" id="KW-0863">Zinc-finger</keyword>
<dbReference type="Proteomes" id="UP000008068">
    <property type="component" value="Unassembled WGS sequence"/>
</dbReference>
<evidence type="ECO:0000259" key="6">
    <source>
        <dbReference type="SMART" id="SM00355"/>
    </source>
</evidence>
<feature type="domain" description="C2H2-type" evidence="6">
    <location>
        <begin position="308"/>
        <end position="331"/>
    </location>
</feature>
<name>G0PA27_CAEBE</name>
<protein>
    <submittedName>
        <fullName evidence="7">CBN-ZTF-22 protein</fullName>
    </submittedName>
</protein>
<keyword evidence="8" id="KW-1185">Reference proteome</keyword>
<dbReference type="HOGENOM" id="CLU_644417_0_0_1"/>
<evidence type="ECO:0000256" key="1">
    <source>
        <dbReference type="ARBA" id="ARBA00022723"/>
    </source>
</evidence>
<dbReference type="STRING" id="135651.G0PA27"/>
<dbReference type="AlphaFoldDB" id="G0PA27"/>
<keyword evidence="1" id="KW-0479">Metal-binding</keyword>
<dbReference type="GO" id="GO:0005634">
    <property type="term" value="C:nucleus"/>
    <property type="evidence" value="ECO:0007669"/>
    <property type="project" value="TreeGrafter"/>
</dbReference>
<organism evidence="8">
    <name type="scientific">Caenorhabditis brenneri</name>
    <name type="common">Nematode worm</name>
    <dbReference type="NCBI Taxonomy" id="135651"/>
    <lineage>
        <taxon>Eukaryota</taxon>
        <taxon>Metazoa</taxon>
        <taxon>Ecdysozoa</taxon>
        <taxon>Nematoda</taxon>
        <taxon>Chromadorea</taxon>
        <taxon>Rhabditida</taxon>
        <taxon>Rhabditina</taxon>
        <taxon>Rhabditomorpha</taxon>
        <taxon>Rhabditoidea</taxon>
        <taxon>Rhabditidae</taxon>
        <taxon>Peloderinae</taxon>
        <taxon>Caenorhabditis</taxon>
    </lineage>
</organism>
<gene>
    <name evidence="7" type="primary">Cbn-ztf-22</name>
    <name evidence="7" type="ORF">CAEBREN_16899</name>
</gene>
<feature type="domain" description="C2H2-type" evidence="6">
    <location>
        <begin position="279"/>
        <end position="302"/>
    </location>
</feature>
<evidence type="ECO:0000256" key="5">
    <source>
        <dbReference type="SAM" id="MobiDB-lite"/>
    </source>
</evidence>
<dbReference type="GO" id="GO:0008270">
    <property type="term" value="F:zinc ion binding"/>
    <property type="evidence" value="ECO:0007669"/>
    <property type="project" value="UniProtKB-KW"/>
</dbReference>
<reference evidence="8" key="1">
    <citation type="submission" date="2011-07" db="EMBL/GenBank/DDBJ databases">
        <authorList>
            <consortium name="Caenorhabditis brenneri Sequencing and Analysis Consortium"/>
            <person name="Wilson R.K."/>
        </authorList>
    </citation>
    <scope>NUCLEOTIDE SEQUENCE [LARGE SCALE GENOMIC DNA]</scope>
    <source>
        <strain evidence="8">PB2801</strain>
    </source>
</reference>
<evidence type="ECO:0000313" key="8">
    <source>
        <dbReference type="Proteomes" id="UP000008068"/>
    </source>
</evidence>
<evidence type="ECO:0000256" key="3">
    <source>
        <dbReference type="ARBA" id="ARBA00022771"/>
    </source>
</evidence>
<dbReference type="GO" id="GO:0043565">
    <property type="term" value="F:sequence-specific DNA binding"/>
    <property type="evidence" value="ECO:0007669"/>
    <property type="project" value="TreeGrafter"/>
</dbReference>
<dbReference type="InParanoid" id="G0PA27"/>
<feature type="compositionally biased region" description="Low complexity" evidence="5">
    <location>
        <begin position="209"/>
        <end position="228"/>
    </location>
</feature>
<keyword evidence="2" id="KW-0677">Repeat</keyword>
<feature type="domain" description="C2H2-type" evidence="6">
    <location>
        <begin position="385"/>
        <end position="409"/>
    </location>
</feature>
<dbReference type="EMBL" id="GL380164">
    <property type="protein sequence ID" value="EGT48824.1"/>
    <property type="molecule type" value="Genomic_DNA"/>
</dbReference>